<dbReference type="RefSeq" id="XP_075083248.1">
    <property type="nucleotide sequence ID" value="XM_075227147.1"/>
</dbReference>
<accession>A0AC58SE50</accession>
<reference evidence="1" key="1">
    <citation type="journal article" date="2014" name="Nat. Commun.">
        <title>The tobacco genome sequence and its comparison with those of tomato and potato.</title>
        <authorList>
            <person name="Sierro N."/>
            <person name="Battey J.N."/>
            <person name="Ouadi S."/>
            <person name="Bakaher N."/>
            <person name="Bovet L."/>
            <person name="Willig A."/>
            <person name="Goepfert S."/>
            <person name="Peitsch M.C."/>
            <person name="Ivanov N.V."/>
        </authorList>
    </citation>
    <scope>NUCLEOTIDE SEQUENCE [LARGE SCALE GENOMIC DNA]</scope>
</reference>
<name>A0AC58SE50_TOBAC</name>
<dbReference type="Proteomes" id="UP000790787">
    <property type="component" value="Chromosome 12"/>
</dbReference>
<keyword evidence="1" id="KW-1185">Reference proteome</keyword>
<evidence type="ECO:0000313" key="2">
    <source>
        <dbReference type="RefSeq" id="XP_075083248.1"/>
    </source>
</evidence>
<sequence>MRRYRNARRGRIPPRRTMHYNEKDINGGKCYKCGRFGHVQAECPDLKTKVSIGFNKNKSFESWSNKDSSEHEEIANLCFMTVLENNMKKSQRVGHMRTLQMKCKDDNENCFMARGETSKNLLSISQLCDSGHEVKFKKIGCAIEDETGQIILPDKRYGNVYILDGFENMDGHICLTFISDDPWLWNKKLGHASMHLIEKLFKHDLVIDIVSTSKPLQLLHMNLFRSTITASIGGKRLKEKRDILLQQFKVIMEENLKAEHLKISVMIKDTPTISLF</sequence>
<protein>
    <submittedName>
        <fullName evidence="2">Uncharacterized protein LOC142166999</fullName>
    </submittedName>
</protein>
<evidence type="ECO:0000313" key="1">
    <source>
        <dbReference type="Proteomes" id="UP000790787"/>
    </source>
</evidence>
<gene>
    <name evidence="2" type="primary">LOC142166999</name>
</gene>
<proteinExistence type="predicted"/>
<reference evidence="2" key="2">
    <citation type="submission" date="2025-08" db="UniProtKB">
        <authorList>
            <consortium name="RefSeq"/>
        </authorList>
    </citation>
    <scope>IDENTIFICATION</scope>
    <source>
        <tissue evidence="2">Leaf</tissue>
    </source>
</reference>
<organism evidence="1 2">
    <name type="scientific">Nicotiana tabacum</name>
    <name type="common">Common tobacco</name>
    <dbReference type="NCBI Taxonomy" id="4097"/>
    <lineage>
        <taxon>Eukaryota</taxon>
        <taxon>Viridiplantae</taxon>
        <taxon>Streptophyta</taxon>
        <taxon>Embryophyta</taxon>
        <taxon>Tracheophyta</taxon>
        <taxon>Spermatophyta</taxon>
        <taxon>Magnoliopsida</taxon>
        <taxon>eudicotyledons</taxon>
        <taxon>Gunneridae</taxon>
        <taxon>Pentapetalae</taxon>
        <taxon>asterids</taxon>
        <taxon>lamiids</taxon>
        <taxon>Solanales</taxon>
        <taxon>Solanaceae</taxon>
        <taxon>Nicotianoideae</taxon>
        <taxon>Nicotianeae</taxon>
        <taxon>Nicotiana</taxon>
    </lineage>
</organism>